<protein>
    <submittedName>
        <fullName evidence="1">DUF4007 family protein</fullName>
    </submittedName>
</protein>
<comment type="caution">
    <text evidence="1">The sequence shown here is derived from an EMBL/GenBank/DDBJ whole genome shotgun (WGS) entry which is preliminary data.</text>
</comment>
<name>A0A850T6U5_9BACT</name>
<dbReference type="EMBL" id="JACADJ010000017">
    <property type="protein sequence ID" value="NWH04735.1"/>
    <property type="molecule type" value="Genomic_DNA"/>
</dbReference>
<gene>
    <name evidence="1" type="ORF">HXW94_07000</name>
</gene>
<proteinExistence type="predicted"/>
<sequence>MTDSSLRLPHNFHQTFIPEKHYLTAILRYAADDLSGSFTEMSDETGIPMGKSSGKMPAIFNYALGMGLIEDQSKGRGAEKKPCLTPFGRTVLLEDPNFSEELTQWLAHLNLCRRFHGADIWFLTFGPGQDAIGMQFSKDELDQYLRRATGKRPKKTMAGPMFGMYDDPASFKTSRILSVENEMIKRFPAPLLDGFSDGYCAHFLSLFEKHFSRERQVTVTDFESETYWGRIGGWNESQMEFIWDLLQNKKAVDVDRQMNPWIITRKSDASAYWRTIYDDLV</sequence>
<evidence type="ECO:0000313" key="1">
    <source>
        <dbReference type="EMBL" id="NWH04735.1"/>
    </source>
</evidence>
<reference evidence="1 2" key="1">
    <citation type="submission" date="2020-06" db="EMBL/GenBank/DDBJ databases">
        <title>High-quality draft genome of sulfate reducer Desulfobacter latus type strain AcrS2 isolated from marine sediment.</title>
        <authorList>
            <person name="Hoppe M."/>
            <person name="Larsen C.K."/>
            <person name="Marshall I.P.G."/>
            <person name="Schramm A."/>
            <person name="Marietou A.G."/>
        </authorList>
    </citation>
    <scope>NUCLEOTIDE SEQUENCE [LARGE SCALE GENOMIC DNA]</scope>
    <source>
        <strain evidence="1 2">AcRS2</strain>
    </source>
</reference>
<accession>A0A850T6U5</accession>
<dbReference type="Proteomes" id="UP000553343">
    <property type="component" value="Unassembled WGS sequence"/>
</dbReference>
<dbReference type="AlphaFoldDB" id="A0A850T6U5"/>
<dbReference type="RefSeq" id="WP_178366191.1">
    <property type="nucleotide sequence ID" value="NZ_JACADJ010000017.1"/>
</dbReference>
<keyword evidence="2" id="KW-1185">Reference proteome</keyword>
<evidence type="ECO:0000313" key="2">
    <source>
        <dbReference type="Proteomes" id="UP000553343"/>
    </source>
</evidence>
<organism evidence="1 2">
    <name type="scientific">Desulfobacter latus</name>
    <dbReference type="NCBI Taxonomy" id="2292"/>
    <lineage>
        <taxon>Bacteria</taxon>
        <taxon>Pseudomonadati</taxon>
        <taxon>Thermodesulfobacteriota</taxon>
        <taxon>Desulfobacteria</taxon>
        <taxon>Desulfobacterales</taxon>
        <taxon>Desulfobacteraceae</taxon>
        <taxon>Desulfobacter</taxon>
    </lineage>
</organism>